<name>A0A2T5MB39_9GAMM</name>
<dbReference type="HAMAP" id="MF_01043">
    <property type="entry name" value="PlsY"/>
    <property type="match status" value="1"/>
</dbReference>
<dbReference type="PANTHER" id="PTHR30309">
    <property type="entry name" value="INNER MEMBRANE PROTEIN YGIH"/>
    <property type="match status" value="1"/>
</dbReference>
<feature type="transmembrane region" description="Helical" evidence="10">
    <location>
        <begin position="160"/>
        <end position="185"/>
    </location>
</feature>
<keyword evidence="6 10" id="KW-0443">Lipid metabolism</keyword>
<dbReference type="InterPro" id="IPR003811">
    <property type="entry name" value="G3P_acylTferase_PlsY"/>
</dbReference>
<comment type="pathway">
    <text evidence="10">Lipid metabolism; phospholipid metabolism.</text>
</comment>
<dbReference type="SMART" id="SM01207">
    <property type="entry name" value="G3P_acyltransf"/>
    <property type="match status" value="1"/>
</dbReference>
<evidence type="ECO:0000256" key="5">
    <source>
        <dbReference type="ARBA" id="ARBA00022989"/>
    </source>
</evidence>
<keyword evidence="4 10" id="KW-0812">Transmembrane</keyword>
<dbReference type="UniPathway" id="UPA00085"/>
<keyword evidence="9 10" id="KW-1208">Phospholipid metabolism</keyword>
<organism evidence="11 12">
    <name type="scientific">Stenotrophobium rhamnosiphilum</name>
    <dbReference type="NCBI Taxonomy" id="2029166"/>
    <lineage>
        <taxon>Bacteria</taxon>
        <taxon>Pseudomonadati</taxon>
        <taxon>Pseudomonadota</taxon>
        <taxon>Gammaproteobacteria</taxon>
        <taxon>Nevskiales</taxon>
        <taxon>Nevskiaceae</taxon>
        <taxon>Stenotrophobium</taxon>
    </lineage>
</organism>
<feature type="transmembrane region" description="Helical" evidence="10">
    <location>
        <begin position="89"/>
        <end position="107"/>
    </location>
</feature>
<dbReference type="EMBL" id="QANS01000010">
    <property type="protein sequence ID" value="PTU28229.1"/>
    <property type="molecule type" value="Genomic_DNA"/>
</dbReference>
<evidence type="ECO:0000256" key="9">
    <source>
        <dbReference type="ARBA" id="ARBA00023264"/>
    </source>
</evidence>
<reference evidence="11 12" key="1">
    <citation type="submission" date="2018-04" db="EMBL/GenBank/DDBJ databases">
        <title>Novel species isolated from glacier.</title>
        <authorList>
            <person name="Liu Q."/>
            <person name="Xin Y.-H."/>
        </authorList>
    </citation>
    <scope>NUCLEOTIDE SEQUENCE [LARGE SCALE GENOMIC DNA]</scope>
    <source>
        <strain evidence="11 12">GT1R17</strain>
    </source>
</reference>
<comment type="function">
    <text evidence="10">Catalyzes the transfer of an acyl group from acyl-phosphate (acyl-PO(4)) to glycerol-3-phosphate (G3P) to form lysophosphatidic acid (LPA). This enzyme utilizes acyl-phosphate as fatty acyl donor, but not acyl-CoA or acyl-ACP.</text>
</comment>
<comment type="similarity">
    <text evidence="10">Belongs to the PlsY family.</text>
</comment>
<keyword evidence="2 10" id="KW-0444">Lipid biosynthesis</keyword>
<keyword evidence="3 10" id="KW-0808">Transferase</keyword>
<gene>
    <name evidence="10 11" type="primary">plsY</name>
    <name evidence="11" type="ORF">CJD38_17925</name>
</gene>
<dbReference type="GO" id="GO:0043772">
    <property type="term" value="F:acyl-phosphate glycerol-3-phosphate acyltransferase activity"/>
    <property type="evidence" value="ECO:0007669"/>
    <property type="project" value="UniProtKB-UniRule"/>
</dbReference>
<dbReference type="AlphaFoldDB" id="A0A2T5MB39"/>
<evidence type="ECO:0000256" key="1">
    <source>
        <dbReference type="ARBA" id="ARBA00022475"/>
    </source>
</evidence>
<evidence type="ECO:0000256" key="6">
    <source>
        <dbReference type="ARBA" id="ARBA00023098"/>
    </source>
</evidence>
<dbReference type="PANTHER" id="PTHR30309:SF0">
    <property type="entry name" value="GLYCEROL-3-PHOSPHATE ACYLTRANSFERASE-RELATED"/>
    <property type="match status" value="1"/>
</dbReference>
<keyword evidence="5 10" id="KW-1133">Transmembrane helix</keyword>
<dbReference type="OrthoDB" id="9777124at2"/>
<evidence type="ECO:0000256" key="7">
    <source>
        <dbReference type="ARBA" id="ARBA00023136"/>
    </source>
</evidence>
<keyword evidence="7 10" id="KW-0472">Membrane</keyword>
<comment type="caution">
    <text evidence="11">The sequence shown here is derived from an EMBL/GenBank/DDBJ whole genome shotgun (WGS) entry which is preliminary data.</text>
</comment>
<dbReference type="NCBIfam" id="TIGR00023">
    <property type="entry name" value="glycerol-3-phosphate 1-O-acyltransferase PlsY"/>
    <property type="match status" value="1"/>
</dbReference>
<dbReference type="GO" id="GO:0005886">
    <property type="term" value="C:plasma membrane"/>
    <property type="evidence" value="ECO:0007669"/>
    <property type="project" value="UniProtKB-SubCell"/>
</dbReference>
<comment type="subcellular location">
    <subcellularLocation>
        <location evidence="10">Cell membrane</location>
        <topology evidence="10">Multi-pass membrane protein</topology>
    </subcellularLocation>
</comment>
<feature type="transmembrane region" description="Helical" evidence="10">
    <location>
        <begin position="53"/>
        <end position="77"/>
    </location>
</feature>
<dbReference type="Pfam" id="PF02660">
    <property type="entry name" value="G3P_acyltransf"/>
    <property type="match status" value="1"/>
</dbReference>
<evidence type="ECO:0000313" key="11">
    <source>
        <dbReference type="EMBL" id="PTU28229.1"/>
    </source>
</evidence>
<keyword evidence="8 10" id="KW-0594">Phospholipid biosynthesis</keyword>
<sequence>MIELFCKALGAYLIGNLMGGQLVGRLRGGVDLSKVGSGNIGATNALRTQGKGFALAVLLIDIFKGVAAVVFVPAVQWSWAGPTDVSTEIQAYICGVAVAVGHCYPVFSGFKGGKGVATLAGVFGALMPIALLWMLGGFILTILLTGYVSLATLVAAALSVIYAAQLGLESSAFGFAAAMALLVVWKHRENIQRLTKGTESRFEKARVLGRWLSR</sequence>
<evidence type="ECO:0000256" key="4">
    <source>
        <dbReference type="ARBA" id="ARBA00022692"/>
    </source>
</evidence>
<evidence type="ECO:0000256" key="10">
    <source>
        <dbReference type="HAMAP-Rule" id="MF_01043"/>
    </source>
</evidence>
<evidence type="ECO:0000256" key="2">
    <source>
        <dbReference type="ARBA" id="ARBA00022516"/>
    </source>
</evidence>
<protein>
    <recommendedName>
        <fullName evidence="10">Glycerol-3-phosphate acyltransferase</fullName>
    </recommendedName>
    <alternativeName>
        <fullName evidence="10">Acyl-PO4 G3P acyltransferase</fullName>
    </alternativeName>
    <alternativeName>
        <fullName evidence="10">Acyl-phosphate--glycerol-3-phosphate acyltransferase</fullName>
    </alternativeName>
    <alternativeName>
        <fullName evidence="10">G3P acyltransferase</fullName>
        <shortName evidence="10">GPAT</shortName>
        <ecNumber evidence="10">2.3.1.275</ecNumber>
    </alternativeName>
    <alternativeName>
        <fullName evidence="10">Lysophosphatidic acid synthase</fullName>
        <shortName evidence="10">LPA synthase</shortName>
    </alternativeName>
</protein>
<evidence type="ECO:0000313" key="12">
    <source>
        <dbReference type="Proteomes" id="UP000244248"/>
    </source>
</evidence>
<proteinExistence type="inferred from homology"/>
<dbReference type="GO" id="GO:0008654">
    <property type="term" value="P:phospholipid biosynthetic process"/>
    <property type="evidence" value="ECO:0007669"/>
    <property type="project" value="UniProtKB-UniRule"/>
</dbReference>
<keyword evidence="1 10" id="KW-1003">Cell membrane</keyword>
<keyword evidence="11" id="KW-0012">Acyltransferase</keyword>
<accession>A0A2T5MB39</accession>
<comment type="catalytic activity">
    <reaction evidence="10">
        <text>an acyl phosphate + sn-glycerol 3-phosphate = a 1-acyl-sn-glycero-3-phosphate + phosphate</text>
        <dbReference type="Rhea" id="RHEA:34075"/>
        <dbReference type="ChEBI" id="CHEBI:43474"/>
        <dbReference type="ChEBI" id="CHEBI:57597"/>
        <dbReference type="ChEBI" id="CHEBI:57970"/>
        <dbReference type="ChEBI" id="CHEBI:59918"/>
        <dbReference type="EC" id="2.3.1.275"/>
    </reaction>
</comment>
<comment type="subunit">
    <text evidence="10">Probably interacts with PlsX.</text>
</comment>
<dbReference type="RefSeq" id="WP_107941815.1">
    <property type="nucleotide sequence ID" value="NZ_QANS01000010.1"/>
</dbReference>
<evidence type="ECO:0000256" key="8">
    <source>
        <dbReference type="ARBA" id="ARBA00023209"/>
    </source>
</evidence>
<feature type="transmembrane region" description="Helical" evidence="10">
    <location>
        <begin position="119"/>
        <end position="148"/>
    </location>
</feature>
<dbReference type="EC" id="2.3.1.275" evidence="10"/>
<evidence type="ECO:0000256" key="3">
    <source>
        <dbReference type="ARBA" id="ARBA00022679"/>
    </source>
</evidence>
<keyword evidence="12" id="KW-1185">Reference proteome</keyword>
<dbReference type="Proteomes" id="UP000244248">
    <property type="component" value="Unassembled WGS sequence"/>
</dbReference>